<reference evidence="1 2" key="1">
    <citation type="journal article" date="2024" name="BMC Genomics">
        <title>De novo assembly and annotation of Popillia japonica's genome with initial clues to its potential as an invasive pest.</title>
        <authorList>
            <person name="Cucini C."/>
            <person name="Boschi S."/>
            <person name="Funari R."/>
            <person name="Cardaioli E."/>
            <person name="Iannotti N."/>
            <person name="Marturano G."/>
            <person name="Paoli F."/>
            <person name="Bruttini M."/>
            <person name="Carapelli A."/>
            <person name="Frati F."/>
            <person name="Nardi F."/>
        </authorList>
    </citation>
    <scope>NUCLEOTIDE SEQUENCE [LARGE SCALE GENOMIC DNA]</scope>
    <source>
        <strain evidence="1">DMR45628</strain>
    </source>
</reference>
<keyword evidence="2" id="KW-1185">Reference proteome</keyword>
<dbReference type="Proteomes" id="UP001458880">
    <property type="component" value="Unassembled WGS sequence"/>
</dbReference>
<name>A0AAW1KI36_POPJA</name>
<dbReference type="GO" id="GO:0031012">
    <property type="term" value="C:extracellular matrix"/>
    <property type="evidence" value="ECO:0007669"/>
    <property type="project" value="TreeGrafter"/>
</dbReference>
<organism evidence="1 2">
    <name type="scientific">Popillia japonica</name>
    <name type="common">Japanese beetle</name>
    <dbReference type="NCBI Taxonomy" id="7064"/>
    <lineage>
        <taxon>Eukaryota</taxon>
        <taxon>Metazoa</taxon>
        <taxon>Ecdysozoa</taxon>
        <taxon>Arthropoda</taxon>
        <taxon>Hexapoda</taxon>
        <taxon>Insecta</taxon>
        <taxon>Pterygota</taxon>
        <taxon>Neoptera</taxon>
        <taxon>Endopterygota</taxon>
        <taxon>Coleoptera</taxon>
        <taxon>Polyphaga</taxon>
        <taxon>Scarabaeiformia</taxon>
        <taxon>Scarabaeidae</taxon>
        <taxon>Rutelinae</taxon>
        <taxon>Popillia</taxon>
    </lineage>
</organism>
<comment type="caution">
    <text evidence="1">The sequence shown here is derived from an EMBL/GenBank/DDBJ whole genome shotgun (WGS) entry which is preliminary data.</text>
</comment>
<dbReference type="GO" id="GO:0007508">
    <property type="term" value="P:larval heart development"/>
    <property type="evidence" value="ECO:0007669"/>
    <property type="project" value="TreeGrafter"/>
</dbReference>
<evidence type="ECO:0000313" key="2">
    <source>
        <dbReference type="Proteomes" id="UP001458880"/>
    </source>
</evidence>
<dbReference type="GO" id="GO:0061343">
    <property type="term" value="P:cell adhesion involved in heart morphogenesis"/>
    <property type="evidence" value="ECO:0007669"/>
    <property type="project" value="TreeGrafter"/>
</dbReference>
<gene>
    <name evidence="1" type="ORF">QE152_g23133</name>
</gene>
<evidence type="ECO:0000313" key="1">
    <source>
        <dbReference type="EMBL" id="KAK9718548.1"/>
    </source>
</evidence>
<dbReference type="EMBL" id="JASPKY010000227">
    <property type="protein sequence ID" value="KAK9718548.1"/>
    <property type="molecule type" value="Genomic_DNA"/>
</dbReference>
<dbReference type="PANTHER" id="PTHR33395">
    <property type="entry name" value="TRANSCRIPTASE, PUTATIVE-RELATED-RELATED"/>
    <property type="match status" value="1"/>
</dbReference>
<sequence length="298" mass="35877">MLLGDFNIPQYILHNINDPLYNVFREYCDFLELNQYNHISNVNNRLLDLVFGNYNCNVKRCESPLVKEDAIHHPSIEVSFEFRVAKIDRFPKSLDNKTYNFKKANYPELYSALLREDWSFLLDHTEVNVACEAFYGALYSIFDRYVPYYKTRESNPKYPCWYSHDIVQSIKEKYRWFKKCWYSHDIVQSIKEKYRWFKKYKRTGSASDYEKYKSLRTSTKHLIDATYSRYIEHIELEIQQDSKSFWSYVQSRKRCDRHIADILSILSWKFSKILSPFGHTCNHESDVIEFQVVCLSTM</sequence>
<dbReference type="PANTHER" id="PTHR33395:SF22">
    <property type="entry name" value="REVERSE TRANSCRIPTASE DOMAIN-CONTAINING PROTEIN"/>
    <property type="match status" value="1"/>
</dbReference>
<accession>A0AAW1KI36</accession>
<dbReference type="AlphaFoldDB" id="A0AAW1KI36"/>
<proteinExistence type="predicted"/>
<protein>
    <submittedName>
        <fullName evidence="1">Uncharacterized protein</fullName>
    </submittedName>
</protein>